<protein>
    <submittedName>
        <fullName evidence="13">Putative hemolysin</fullName>
    </submittedName>
</protein>
<evidence type="ECO:0000313" key="14">
    <source>
        <dbReference type="Proteomes" id="UP000295008"/>
    </source>
</evidence>
<dbReference type="PROSITE" id="PS51371">
    <property type="entry name" value="CBS"/>
    <property type="match status" value="2"/>
</dbReference>
<dbReference type="PROSITE" id="PS51846">
    <property type="entry name" value="CNNM"/>
    <property type="match status" value="1"/>
</dbReference>
<dbReference type="InterPro" id="IPR000644">
    <property type="entry name" value="CBS_dom"/>
</dbReference>
<dbReference type="Pfam" id="PF01595">
    <property type="entry name" value="CNNM"/>
    <property type="match status" value="1"/>
</dbReference>
<evidence type="ECO:0000256" key="4">
    <source>
        <dbReference type="ARBA" id="ARBA00022737"/>
    </source>
</evidence>
<dbReference type="InterPro" id="IPR046342">
    <property type="entry name" value="CBS_dom_sf"/>
</dbReference>
<accession>A0A4R1S1I2</accession>
<reference evidence="13 14" key="1">
    <citation type="submission" date="2019-03" db="EMBL/GenBank/DDBJ databases">
        <title>Genomic Encyclopedia of Type Strains, Phase IV (KMG-IV): sequencing the most valuable type-strain genomes for metagenomic binning, comparative biology and taxonomic classification.</title>
        <authorList>
            <person name="Goeker M."/>
        </authorList>
    </citation>
    <scope>NUCLEOTIDE SEQUENCE [LARGE SCALE GENOMIC DNA]</scope>
    <source>
        <strain evidence="13 14">LX-B</strain>
    </source>
</reference>
<comment type="subcellular location">
    <subcellularLocation>
        <location evidence="1">Membrane</location>
        <topology evidence="1">Multi-pass membrane protein</topology>
    </subcellularLocation>
</comment>
<evidence type="ECO:0000259" key="11">
    <source>
        <dbReference type="PROSITE" id="PS51371"/>
    </source>
</evidence>
<evidence type="ECO:0000256" key="10">
    <source>
        <dbReference type="SAM" id="Phobius"/>
    </source>
</evidence>
<dbReference type="InterPro" id="IPR016169">
    <property type="entry name" value="FAD-bd_PCMH_sub2"/>
</dbReference>
<dbReference type="AlphaFoldDB" id="A0A4R1S1I2"/>
<dbReference type="InterPro" id="IPR005170">
    <property type="entry name" value="Transptr-assoc_dom"/>
</dbReference>
<dbReference type="EMBL" id="SLUN01000006">
    <property type="protein sequence ID" value="TCL72420.1"/>
    <property type="molecule type" value="Genomic_DNA"/>
</dbReference>
<evidence type="ECO:0000256" key="2">
    <source>
        <dbReference type="ARBA" id="ARBA00006337"/>
    </source>
</evidence>
<feature type="domain" description="CNNM transmembrane" evidence="12">
    <location>
        <begin position="2"/>
        <end position="207"/>
    </location>
</feature>
<gene>
    <name evidence="13" type="ORF">EDC14_1006133</name>
</gene>
<dbReference type="PANTHER" id="PTHR22777">
    <property type="entry name" value="HEMOLYSIN-RELATED"/>
    <property type="match status" value="1"/>
</dbReference>
<feature type="transmembrane region" description="Helical" evidence="10">
    <location>
        <begin position="6"/>
        <end position="31"/>
    </location>
</feature>
<dbReference type="InterPro" id="IPR044751">
    <property type="entry name" value="Ion_transp-like_CBS"/>
</dbReference>
<dbReference type="InterPro" id="IPR036318">
    <property type="entry name" value="FAD-bd_PCMH-like_sf"/>
</dbReference>
<dbReference type="CDD" id="cd04590">
    <property type="entry name" value="CBS_pair_CorC_HlyC_assoc"/>
    <property type="match status" value="1"/>
</dbReference>
<comment type="similarity">
    <text evidence="2">Belongs to the UPF0053 family.</text>
</comment>
<keyword evidence="7 9" id="KW-0472">Membrane</keyword>
<feature type="domain" description="CBS" evidence="11">
    <location>
        <begin position="225"/>
        <end position="286"/>
    </location>
</feature>
<dbReference type="InterPro" id="IPR002550">
    <property type="entry name" value="CNNM"/>
</dbReference>
<dbReference type="Gene3D" id="3.30.465.10">
    <property type="match status" value="1"/>
</dbReference>
<dbReference type="Proteomes" id="UP000295008">
    <property type="component" value="Unassembled WGS sequence"/>
</dbReference>
<proteinExistence type="inferred from homology"/>
<name>A0A4R1S1I2_HYDET</name>
<keyword evidence="14" id="KW-1185">Reference proteome</keyword>
<evidence type="ECO:0000256" key="5">
    <source>
        <dbReference type="ARBA" id="ARBA00022989"/>
    </source>
</evidence>
<evidence type="ECO:0000256" key="3">
    <source>
        <dbReference type="ARBA" id="ARBA00022692"/>
    </source>
</evidence>
<feature type="transmembrane region" description="Helical" evidence="10">
    <location>
        <begin position="107"/>
        <end position="128"/>
    </location>
</feature>
<evidence type="ECO:0000313" key="13">
    <source>
        <dbReference type="EMBL" id="TCL72420.1"/>
    </source>
</evidence>
<evidence type="ECO:0000256" key="1">
    <source>
        <dbReference type="ARBA" id="ARBA00004141"/>
    </source>
</evidence>
<evidence type="ECO:0000256" key="7">
    <source>
        <dbReference type="ARBA" id="ARBA00023136"/>
    </source>
</evidence>
<evidence type="ECO:0000256" key="6">
    <source>
        <dbReference type="ARBA" id="ARBA00023122"/>
    </source>
</evidence>
<dbReference type="PANTHER" id="PTHR22777:SF17">
    <property type="entry name" value="UPF0053 PROTEIN SLL0260"/>
    <property type="match status" value="1"/>
</dbReference>
<keyword evidence="4" id="KW-0677">Repeat</keyword>
<dbReference type="SUPFAM" id="SSF54631">
    <property type="entry name" value="CBS-domain pair"/>
    <property type="match status" value="1"/>
</dbReference>
<evidence type="ECO:0000256" key="9">
    <source>
        <dbReference type="PROSITE-ProRule" id="PRU01193"/>
    </source>
</evidence>
<evidence type="ECO:0000256" key="8">
    <source>
        <dbReference type="PROSITE-ProRule" id="PRU00703"/>
    </source>
</evidence>
<organism evidence="13 14">
    <name type="scientific">Hydrogenispora ethanolica</name>
    <dbReference type="NCBI Taxonomy" id="1082276"/>
    <lineage>
        <taxon>Bacteria</taxon>
        <taxon>Bacillati</taxon>
        <taxon>Bacillota</taxon>
        <taxon>Hydrogenispora</taxon>
    </lineage>
</organism>
<dbReference type="SMART" id="SM01091">
    <property type="entry name" value="CorC_HlyC"/>
    <property type="match status" value="1"/>
</dbReference>
<comment type="caution">
    <text evidence="13">The sequence shown here is derived from an EMBL/GenBank/DDBJ whole genome shotgun (WGS) entry which is preliminary data.</text>
</comment>
<dbReference type="Pfam" id="PF03471">
    <property type="entry name" value="CorC_HlyC"/>
    <property type="match status" value="1"/>
</dbReference>
<dbReference type="FunFam" id="3.10.580.10:FF:000002">
    <property type="entry name" value="Magnesium/cobalt efflux protein CorC"/>
    <property type="match status" value="1"/>
</dbReference>
<keyword evidence="3 9" id="KW-0812">Transmembrane</keyword>
<dbReference type="Gene3D" id="3.10.580.10">
    <property type="entry name" value="CBS-domain"/>
    <property type="match status" value="1"/>
</dbReference>
<keyword evidence="5 9" id="KW-1133">Transmembrane helix</keyword>
<dbReference type="GO" id="GO:0050660">
    <property type="term" value="F:flavin adenine dinucleotide binding"/>
    <property type="evidence" value="ECO:0007669"/>
    <property type="project" value="InterPro"/>
</dbReference>
<dbReference type="Pfam" id="PF00571">
    <property type="entry name" value="CBS"/>
    <property type="match status" value="2"/>
</dbReference>
<feature type="domain" description="CBS" evidence="11">
    <location>
        <begin position="293"/>
        <end position="353"/>
    </location>
</feature>
<dbReference type="GO" id="GO:0005886">
    <property type="term" value="C:plasma membrane"/>
    <property type="evidence" value="ECO:0007669"/>
    <property type="project" value="TreeGrafter"/>
</dbReference>
<dbReference type="SUPFAM" id="SSF56176">
    <property type="entry name" value="FAD-binding/transporter-associated domain-like"/>
    <property type="match status" value="1"/>
</dbReference>
<evidence type="ECO:0000259" key="12">
    <source>
        <dbReference type="PROSITE" id="PS51846"/>
    </source>
</evidence>
<keyword evidence="6 8" id="KW-0129">CBS domain</keyword>
<sequence length="439" mass="48261">METGSLLPQMLFLLILIGVNAFFAASEIAIISLNNQKVKRQAEEGDERAKLLLGLIDEPSRFLATIQVGVTLSGLLASAVASESFADQLTDWAVAAGVPLDRGVMKLLALVGITLVLSYFTLVLGELVPKRLAMQQSEKISRLAVKPLGFLAFAAGPFVKFLSISTNFVIRALGGDPAAHEERITEEEIRLMVDVGQEKGIIQSTEKEMIDNIFEFDNTAVSAVMTHRTEVVALPLEASLEEVLGTVIKEKFSRLPVYQESIDNIVGILHVQDLIPVLKNPTRAATSFNLKKIIRQPYFVPFAKKTDELFKELQKKNNHMAVVIDEYGGTAGIVTIEDLIEEIVGNIFDEHDEVVREIEKLDERSYLVEGTVSMATVNEVLDIELPTDDSDTLGGFVMAELGRIPAGDETPSFEYAGLSFQVMALEDKRISKVKITKPI</sequence>